<sequence>MVLSTSLGEVAFYEAIFSAGLRFAVHPTIKRILNFYGICPAQLSPNAWRNIISMLVIWHFHRRHLSLNEFRCLYTLLKGPGSESGWLYFKARLGKNILKGPPNNVKGWKRRFFFISGDDWEFHSTIPREEGVVQVSRSWGAPGKQCNKVPVLSSTEEERFHQVFKKIGERRFKIPVIMNSRTFYKYFAPGRVEVSSSSDSTAEGDIRGEGDTRVEAAASMDHTSLALVSRAQILALAMSKRIQFSELAKVVAQKAATPSSKGVAKKIKTGCGAHAAPTRPPVIPREGSSARRTLVKALGPQALVIASAAMAEKILAGVILLADKEKVEKLTFDQVVTKFLYILGQGFLKSAFNQQAFAESYEMEMVRAQNRAIELEAALAKKKNKGKKAIEKIEARNGVVAKLEAVRGSASSYFGDGFDFCKRQLAHQYPNLGIDLEDVEMDQDFLAQEEIEAEKRATEDEGDGEASVEGKED</sequence>
<dbReference type="PANTHER" id="PTHR31099:SF28">
    <property type="entry name" value="F5J5.12"/>
    <property type="match status" value="1"/>
</dbReference>
<organism evidence="4 5">
    <name type="scientific">Actinidia rufa</name>
    <dbReference type="NCBI Taxonomy" id="165716"/>
    <lineage>
        <taxon>Eukaryota</taxon>
        <taxon>Viridiplantae</taxon>
        <taxon>Streptophyta</taxon>
        <taxon>Embryophyta</taxon>
        <taxon>Tracheophyta</taxon>
        <taxon>Spermatophyta</taxon>
        <taxon>Magnoliopsida</taxon>
        <taxon>eudicotyledons</taxon>
        <taxon>Gunneridae</taxon>
        <taxon>Pentapetalae</taxon>
        <taxon>asterids</taxon>
        <taxon>Ericales</taxon>
        <taxon>Actinidiaceae</taxon>
        <taxon>Actinidia</taxon>
    </lineage>
</organism>
<evidence type="ECO:0000256" key="1">
    <source>
        <dbReference type="SAM" id="Coils"/>
    </source>
</evidence>
<keyword evidence="5" id="KW-1185">Reference proteome</keyword>
<protein>
    <recommendedName>
        <fullName evidence="3">Transposase (putative) gypsy type domain-containing protein</fullName>
    </recommendedName>
</protein>
<feature type="region of interest" description="Disordered" evidence="2">
    <location>
        <begin position="447"/>
        <end position="473"/>
    </location>
</feature>
<feature type="coiled-coil region" evidence="1">
    <location>
        <begin position="358"/>
        <end position="385"/>
    </location>
</feature>
<dbReference type="OrthoDB" id="1301859at2759"/>
<name>A0A7J0DT79_9ERIC</name>
<dbReference type="Pfam" id="PF04195">
    <property type="entry name" value="Transposase_28"/>
    <property type="match status" value="1"/>
</dbReference>
<proteinExistence type="predicted"/>
<accession>A0A7J0DT79</accession>
<keyword evidence="1" id="KW-0175">Coiled coil</keyword>
<reference evidence="5" key="1">
    <citation type="submission" date="2019-07" db="EMBL/GenBank/DDBJ databases">
        <title>De Novo Assembly of kiwifruit Actinidia rufa.</title>
        <authorList>
            <person name="Sugita-Konishi S."/>
            <person name="Sato K."/>
            <person name="Mori E."/>
            <person name="Abe Y."/>
            <person name="Kisaki G."/>
            <person name="Hamano K."/>
            <person name="Suezawa K."/>
            <person name="Otani M."/>
            <person name="Fukuda T."/>
            <person name="Manabe T."/>
            <person name="Gomi K."/>
            <person name="Tabuchi M."/>
            <person name="Akimitsu K."/>
            <person name="Kataoka I."/>
        </authorList>
    </citation>
    <scope>NUCLEOTIDE SEQUENCE [LARGE SCALE GENOMIC DNA]</scope>
    <source>
        <strain evidence="5">cv. Fuchu</strain>
    </source>
</reference>
<dbReference type="EMBL" id="BJWL01000384">
    <property type="protein sequence ID" value="GFS41640.1"/>
    <property type="molecule type" value="Genomic_DNA"/>
</dbReference>
<feature type="domain" description="Transposase (putative) gypsy type" evidence="3">
    <location>
        <begin position="13"/>
        <end position="76"/>
    </location>
</feature>
<evidence type="ECO:0000259" key="3">
    <source>
        <dbReference type="Pfam" id="PF04195"/>
    </source>
</evidence>
<evidence type="ECO:0000313" key="5">
    <source>
        <dbReference type="Proteomes" id="UP000585474"/>
    </source>
</evidence>
<dbReference type="PANTHER" id="PTHR31099">
    <property type="entry name" value="OS06G0165300 PROTEIN"/>
    <property type="match status" value="1"/>
</dbReference>
<gene>
    <name evidence="4" type="ORF">Acr_00g0075480</name>
</gene>
<evidence type="ECO:0000256" key="2">
    <source>
        <dbReference type="SAM" id="MobiDB-lite"/>
    </source>
</evidence>
<evidence type="ECO:0000313" key="4">
    <source>
        <dbReference type="EMBL" id="GFS41640.1"/>
    </source>
</evidence>
<dbReference type="Proteomes" id="UP000585474">
    <property type="component" value="Unassembled WGS sequence"/>
</dbReference>
<dbReference type="InterPro" id="IPR007321">
    <property type="entry name" value="Transposase_28"/>
</dbReference>
<dbReference type="AlphaFoldDB" id="A0A7J0DT79"/>
<comment type="caution">
    <text evidence="4">The sequence shown here is derived from an EMBL/GenBank/DDBJ whole genome shotgun (WGS) entry which is preliminary data.</text>
</comment>